<comment type="subcellular location">
    <subcellularLocation>
        <location evidence="1">Membrane</location>
        <topology evidence="1">Multi-pass membrane protein</topology>
    </subcellularLocation>
</comment>
<feature type="transmembrane region" description="Helical" evidence="7">
    <location>
        <begin position="259"/>
        <end position="278"/>
    </location>
</feature>
<dbReference type="InterPro" id="IPR009057">
    <property type="entry name" value="Homeodomain-like_sf"/>
</dbReference>
<dbReference type="Proteomes" id="UP000663829">
    <property type="component" value="Unassembled WGS sequence"/>
</dbReference>
<evidence type="ECO:0000256" key="3">
    <source>
        <dbReference type="ARBA" id="ARBA00022692"/>
    </source>
</evidence>
<dbReference type="InterPro" id="IPR004299">
    <property type="entry name" value="MBOAT_fam"/>
</dbReference>
<evidence type="ECO:0000256" key="1">
    <source>
        <dbReference type="ARBA" id="ARBA00004141"/>
    </source>
</evidence>
<evidence type="ECO:0000259" key="8">
    <source>
        <dbReference type="Pfam" id="PF05225"/>
    </source>
</evidence>
<keyword evidence="3 7" id="KW-0812">Transmembrane</keyword>
<dbReference type="Pfam" id="PF05225">
    <property type="entry name" value="HTH_psq"/>
    <property type="match status" value="1"/>
</dbReference>
<name>A0A814R010_9BILA</name>
<gene>
    <name evidence="9" type="ORF">GPM918_LOCUS19887</name>
    <name evidence="10" type="ORF">SRO942_LOCUS19884</name>
</gene>
<dbReference type="PANTHER" id="PTHR13906:SF4">
    <property type="entry name" value="LYSOPHOSPHOLIPID ACYLTRANSFERASE 6"/>
    <property type="match status" value="1"/>
</dbReference>
<evidence type="ECO:0000256" key="6">
    <source>
        <dbReference type="ARBA" id="ARBA00023315"/>
    </source>
</evidence>
<evidence type="ECO:0000256" key="2">
    <source>
        <dbReference type="ARBA" id="ARBA00022679"/>
    </source>
</evidence>
<dbReference type="AlphaFoldDB" id="A0A814R010"/>
<proteinExistence type="predicted"/>
<feature type="domain" description="HTH psq-type" evidence="8">
    <location>
        <begin position="14"/>
        <end position="53"/>
    </location>
</feature>
<protein>
    <recommendedName>
        <fullName evidence="8">HTH psq-type domain-containing protein</fullName>
    </recommendedName>
</protein>
<evidence type="ECO:0000313" key="11">
    <source>
        <dbReference type="Proteomes" id="UP000663829"/>
    </source>
</evidence>
<dbReference type="EMBL" id="CAJOBC010006144">
    <property type="protein sequence ID" value="CAF3888516.1"/>
    <property type="molecule type" value="Genomic_DNA"/>
</dbReference>
<accession>A0A814R010</accession>
<dbReference type="OrthoDB" id="286734at2759"/>
<reference evidence="9" key="1">
    <citation type="submission" date="2021-02" db="EMBL/GenBank/DDBJ databases">
        <authorList>
            <person name="Nowell W R."/>
        </authorList>
    </citation>
    <scope>NUCLEOTIDE SEQUENCE</scope>
</reference>
<feature type="transmembrane region" description="Helical" evidence="7">
    <location>
        <begin position="672"/>
        <end position="692"/>
    </location>
</feature>
<dbReference type="Proteomes" id="UP000681722">
    <property type="component" value="Unassembled WGS sequence"/>
</dbReference>
<keyword evidence="5 7" id="KW-0472">Membrane</keyword>
<evidence type="ECO:0000256" key="7">
    <source>
        <dbReference type="SAM" id="Phobius"/>
    </source>
</evidence>
<feature type="transmembrane region" description="Helical" evidence="7">
    <location>
        <begin position="637"/>
        <end position="660"/>
    </location>
</feature>
<dbReference type="SUPFAM" id="SSF46689">
    <property type="entry name" value="Homeodomain-like"/>
    <property type="match status" value="1"/>
</dbReference>
<organism evidence="9 11">
    <name type="scientific">Didymodactylos carnosus</name>
    <dbReference type="NCBI Taxonomy" id="1234261"/>
    <lineage>
        <taxon>Eukaryota</taxon>
        <taxon>Metazoa</taxon>
        <taxon>Spiralia</taxon>
        <taxon>Gnathifera</taxon>
        <taxon>Rotifera</taxon>
        <taxon>Eurotatoria</taxon>
        <taxon>Bdelloidea</taxon>
        <taxon>Philodinida</taxon>
        <taxon>Philodinidae</taxon>
        <taxon>Didymodactylos</taxon>
    </lineage>
</organism>
<dbReference type="GO" id="GO:0016746">
    <property type="term" value="F:acyltransferase activity"/>
    <property type="evidence" value="ECO:0007669"/>
    <property type="project" value="UniProtKB-KW"/>
</dbReference>
<keyword evidence="2" id="KW-0808">Transferase</keyword>
<comment type="caution">
    <text evidence="9">The sequence shown here is derived from an EMBL/GenBank/DDBJ whole genome shotgun (WGS) entry which is preliminary data.</text>
</comment>
<keyword evidence="6" id="KW-0012">Acyltransferase</keyword>
<dbReference type="InterPro" id="IPR049941">
    <property type="entry name" value="LPLAT_7/PORCN-like"/>
</dbReference>
<dbReference type="GO" id="GO:0016020">
    <property type="term" value="C:membrane"/>
    <property type="evidence" value="ECO:0007669"/>
    <property type="project" value="UniProtKB-SubCell"/>
</dbReference>
<evidence type="ECO:0000256" key="5">
    <source>
        <dbReference type="ARBA" id="ARBA00023136"/>
    </source>
</evidence>
<dbReference type="GO" id="GO:0003677">
    <property type="term" value="F:DNA binding"/>
    <property type="evidence" value="ECO:0007669"/>
    <property type="project" value="InterPro"/>
</dbReference>
<evidence type="ECO:0000256" key="4">
    <source>
        <dbReference type="ARBA" id="ARBA00022989"/>
    </source>
</evidence>
<evidence type="ECO:0000313" key="9">
    <source>
        <dbReference type="EMBL" id="CAF1124996.1"/>
    </source>
</evidence>
<dbReference type="GO" id="GO:0030258">
    <property type="term" value="P:lipid modification"/>
    <property type="evidence" value="ECO:0007669"/>
    <property type="project" value="TreeGrafter"/>
</dbReference>
<dbReference type="Gene3D" id="1.10.10.60">
    <property type="entry name" value="Homeodomain-like"/>
    <property type="match status" value="1"/>
</dbReference>
<dbReference type="PANTHER" id="PTHR13906">
    <property type="entry name" value="PORCUPINE"/>
    <property type="match status" value="1"/>
</dbReference>
<keyword evidence="11" id="KW-1185">Reference proteome</keyword>
<evidence type="ECO:0000313" key="10">
    <source>
        <dbReference type="EMBL" id="CAF3888516.1"/>
    </source>
</evidence>
<dbReference type="InterPro" id="IPR007889">
    <property type="entry name" value="HTH_Psq"/>
</dbReference>
<feature type="transmembrane region" description="Helical" evidence="7">
    <location>
        <begin position="298"/>
        <end position="317"/>
    </location>
</feature>
<feature type="transmembrane region" description="Helical" evidence="7">
    <location>
        <begin position="588"/>
        <end position="616"/>
    </location>
</feature>
<dbReference type="EMBL" id="CAJNOQ010006144">
    <property type="protein sequence ID" value="CAF1124996.1"/>
    <property type="molecule type" value="Genomic_DNA"/>
</dbReference>
<sequence>MRNYVRKRVQSYSDDDINLALQLIREGKTDVKKASEKYKIPASTLYSRLSGANNSGPVGGKTILNKAEETHLVYVIKKLQEYNHPVSNSDVRKLAAWYMLELNKNVSNNGPGKDWFYGFMARWSHKLKVMKSIKLEKARNEALPKLNLFDKPSNIFNCDESGFSDDPDKKCVVVKRETIAVHGGSGKKHTTVLLTTSASGRCFPPYIVYKAERLYSTWMPKKNYPGTMYNTTQTVALILAICFRRYLPPKPENTIKRHLLSAFIGIAIAQFCFGQQVWHLIIQSSVSYLILYMIKPKYSYLVVFVFCMLYLSFIHIYRIIFDYGNYTLDVSGALMINTQKLTALAFSFYDGYRSTKRKTQDNNVENILNDDQKQQMLIKLPDPIEFLSYVFYFHGICVGPLCFYKDYIDYVEGKNLLIIPTNQNISQNSNSLSSTKDDEQQYRNLPLEQRQPSTFWPVFTKVLQASFWAYILLKFSGNNSIEYNISDEMVNSPFFKRVRYLWFSSFCHRAKYYFAWIYGEAINNAAGLGLNGYDEKTKQPKWNLLTNIIPYKLESSTSVKVILDVWNIQTALWLRRICYDRLRKGRTLFVFILSAFWHGFYPGYYFTFVLAAFETYAGRGIRRQIRPYFQKNKSRKIIYSILTWTGTHIVQDFTVVPFVLLEVRKCLYFYKSWYFVVPAVVILLAILLPGASTKTPRTNTTKNQLTKDHNQQQSTQEIEKIKEF</sequence>
<dbReference type="Pfam" id="PF03062">
    <property type="entry name" value="MBOAT"/>
    <property type="match status" value="1"/>
</dbReference>
<keyword evidence="4 7" id="KW-1133">Transmembrane helix</keyword>